<dbReference type="Pfam" id="PF00873">
    <property type="entry name" value="ACR_tran"/>
    <property type="match status" value="1"/>
</dbReference>
<keyword evidence="4" id="KW-1185">Reference proteome</keyword>
<evidence type="ECO:0000256" key="1">
    <source>
        <dbReference type="SAM" id="MobiDB-lite"/>
    </source>
</evidence>
<feature type="transmembrane region" description="Helical" evidence="2">
    <location>
        <begin position="459"/>
        <end position="478"/>
    </location>
</feature>
<sequence length="1072" mass="118669">MKSFIAYFVKYPVAANLIMFAIVILGVLSLSQMKATFFPEFESRTIFIQIIYPGASPEEVEEGIINKIEENLKGLSGLERYTSVSSENSGQLTIDVLKGYNTDLVLQDVKNEVDRINSFPVGMEPPVVYKRESLGRAITFALSGDGVSLAALKRSARQVEDDLLQIDGLSKVTLSGFPDEEIEIAFREADLQAYGLTFLEASDAVRRNNVDVTGGTVKGQDEELLLRARSKEYYADGLRDIVVKSTPSGGTVRLSQVATIRDRWADTPNRSFLDGSPSVNIQVQNTLEEDMLNITDTVRGYLYVFNQENSDITASIISDESVTLNQRIVTLVSNGWQGFLIVCVLLSVFLHWRLAFWVALSIPISFAGMFIVAAYLGITLNVISLFGMILVIGILVDDGIVIGENIYAYHEKGMPRIQAAIEGTENVIGAVFAAITTTVIAFSSFFFLDGSLGDFFPEMAVVVIFSLIFSLVEGFIILPTHIAHSKALDKDSKPNWVQRKFDSLMDLLRDRMYAPVLGWVLNNKFVALSLCLAVLFLSFGLVGGGFVKTTFFPIIEGDEVTITLQLPAGTPETKTKAILERIAAASERVNERMSEEFYDNTQELVERVEVKLGPTTYEGTVTVAMIPGEDREPVSQRQVTNAIREEVGPIDEAEVLSFGARSFFGKPVSVSLVGSDINELDEATADLKAELSQLAELADVVDNNQEGLREINISLKEKARYLGLDLQDIVGQVRSAFFGTEAQRLQRGEDEVRVWLRYGEDSRRSISDLQNMRIRLADGSEYPLSEIAKLEPQRGVIAINHVDGRREVKVEADISDNAVSVTDVNADITDNILPAVLDRYPGVSTVADGQVLNQQKTSSSLAIVGPVVLALMFFVIALTFRSILQTVVLFLLMPFGAIGVIGGHWLMDKPLSLFSFLGIVALIGIIVNDGLVFVSKYNENLRNKMPMMEALAEAGRSRFRPILLTSVTTFAGLAPLLLNKSRQAQFLIPMAISVAFGLLAVTVILLILLPALIVLQNRLRYYFWKGWQPDKVWTYTNVEPAYQQMDFSEDELPDPPRRYDRADEVPDEQIIE</sequence>
<dbReference type="SUPFAM" id="SSF82714">
    <property type="entry name" value="Multidrug efflux transporter AcrB TolC docking domain, DN and DC subdomains"/>
    <property type="match status" value="2"/>
</dbReference>
<protein>
    <submittedName>
        <fullName evidence="3">Multidrug efflux pump subunit AcrB</fullName>
    </submittedName>
</protein>
<dbReference type="SUPFAM" id="SSF82693">
    <property type="entry name" value="Multidrug efflux transporter AcrB pore domain, PN1, PN2, PC1 and PC2 subdomains"/>
    <property type="match status" value="2"/>
</dbReference>
<feature type="transmembrane region" description="Helical" evidence="2">
    <location>
        <begin position="887"/>
        <end position="907"/>
    </location>
</feature>
<reference evidence="3 4" key="1">
    <citation type="submission" date="2020-03" db="EMBL/GenBank/DDBJ databases">
        <title>Genomic Encyclopedia of Type Strains, Phase IV (KMG-IV): sequencing the most valuable type-strain genomes for metagenomic binning, comparative biology and taxonomic classification.</title>
        <authorList>
            <person name="Goeker M."/>
        </authorList>
    </citation>
    <scope>NUCLEOTIDE SEQUENCE [LARGE SCALE GENOMIC DNA]</scope>
    <source>
        <strain evidence="3 4">DSM 105096</strain>
    </source>
</reference>
<feature type="transmembrane region" description="Helical" evidence="2">
    <location>
        <begin position="427"/>
        <end position="447"/>
    </location>
</feature>
<feature type="transmembrane region" description="Helical" evidence="2">
    <location>
        <begin position="913"/>
        <end position="938"/>
    </location>
</feature>
<dbReference type="RefSeq" id="WP_168035826.1">
    <property type="nucleotide sequence ID" value="NZ_JAATJH010000001.1"/>
</dbReference>
<dbReference type="Gene3D" id="3.30.2090.10">
    <property type="entry name" value="Multidrug efflux transporter AcrB TolC docking domain, DN and DC subdomains"/>
    <property type="match status" value="2"/>
</dbReference>
<dbReference type="InterPro" id="IPR027463">
    <property type="entry name" value="AcrB_DN_DC_subdom"/>
</dbReference>
<keyword evidence="2" id="KW-0812">Transmembrane</keyword>
<feature type="transmembrane region" description="Helical" evidence="2">
    <location>
        <begin position="990"/>
        <end position="1015"/>
    </location>
</feature>
<feature type="transmembrane region" description="Helical" evidence="2">
    <location>
        <begin position="525"/>
        <end position="547"/>
    </location>
</feature>
<evidence type="ECO:0000256" key="2">
    <source>
        <dbReference type="SAM" id="Phobius"/>
    </source>
</evidence>
<name>A0ABX0X745_9BACT</name>
<gene>
    <name evidence="3" type="ORF">GGR27_000532</name>
</gene>
<evidence type="ECO:0000313" key="3">
    <source>
        <dbReference type="EMBL" id="NJC25051.1"/>
    </source>
</evidence>
<feature type="transmembrane region" description="Helical" evidence="2">
    <location>
        <begin position="328"/>
        <end position="349"/>
    </location>
</feature>
<dbReference type="Gene3D" id="1.20.1640.10">
    <property type="entry name" value="Multidrug efflux transporter AcrB transmembrane domain"/>
    <property type="match status" value="2"/>
</dbReference>
<dbReference type="Proteomes" id="UP000770785">
    <property type="component" value="Unassembled WGS sequence"/>
</dbReference>
<dbReference type="Gene3D" id="3.30.70.1440">
    <property type="entry name" value="Multidrug efflux transporter AcrB pore domain"/>
    <property type="match status" value="1"/>
</dbReference>
<dbReference type="Gene3D" id="3.30.70.1320">
    <property type="entry name" value="Multidrug efflux transporter AcrB pore domain like"/>
    <property type="match status" value="1"/>
</dbReference>
<keyword evidence="2" id="KW-0472">Membrane</keyword>
<feature type="transmembrane region" description="Helical" evidence="2">
    <location>
        <begin position="861"/>
        <end position="880"/>
    </location>
</feature>
<feature type="transmembrane region" description="Helical" evidence="2">
    <location>
        <begin position="959"/>
        <end position="978"/>
    </location>
</feature>
<feature type="transmembrane region" description="Helical" evidence="2">
    <location>
        <begin position="356"/>
        <end position="376"/>
    </location>
</feature>
<dbReference type="PRINTS" id="PR00702">
    <property type="entry name" value="ACRIFLAVINRP"/>
</dbReference>
<feature type="transmembrane region" description="Helical" evidence="2">
    <location>
        <begin position="12"/>
        <end position="30"/>
    </location>
</feature>
<evidence type="ECO:0000313" key="4">
    <source>
        <dbReference type="Proteomes" id="UP000770785"/>
    </source>
</evidence>
<feature type="compositionally biased region" description="Basic and acidic residues" evidence="1">
    <location>
        <begin position="1054"/>
        <end position="1064"/>
    </location>
</feature>
<dbReference type="Gene3D" id="3.30.70.1430">
    <property type="entry name" value="Multidrug efflux transporter AcrB pore domain"/>
    <property type="match status" value="2"/>
</dbReference>
<organism evidence="3 4">
    <name type="scientific">Neolewinella antarctica</name>
    <dbReference type="NCBI Taxonomy" id="442734"/>
    <lineage>
        <taxon>Bacteria</taxon>
        <taxon>Pseudomonadati</taxon>
        <taxon>Bacteroidota</taxon>
        <taxon>Saprospiria</taxon>
        <taxon>Saprospirales</taxon>
        <taxon>Lewinellaceae</taxon>
        <taxon>Neolewinella</taxon>
    </lineage>
</organism>
<feature type="region of interest" description="Disordered" evidence="1">
    <location>
        <begin position="1046"/>
        <end position="1072"/>
    </location>
</feature>
<accession>A0ABX0X745</accession>
<dbReference type="PANTHER" id="PTHR32063:SF33">
    <property type="entry name" value="RND SUPERFAMILY EFFLUX PUMP PERMEASE COMPONENT"/>
    <property type="match status" value="1"/>
</dbReference>
<proteinExistence type="predicted"/>
<dbReference type="SUPFAM" id="SSF82866">
    <property type="entry name" value="Multidrug efflux transporter AcrB transmembrane domain"/>
    <property type="match status" value="2"/>
</dbReference>
<comment type="caution">
    <text evidence="3">The sequence shown here is derived from an EMBL/GenBank/DDBJ whole genome shotgun (WGS) entry which is preliminary data.</text>
</comment>
<keyword evidence="2" id="KW-1133">Transmembrane helix</keyword>
<dbReference type="InterPro" id="IPR001036">
    <property type="entry name" value="Acrflvin-R"/>
</dbReference>
<dbReference type="EMBL" id="JAATJH010000001">
    <property type="protein sequence ID" value="NJC25051.1"/>
    <property type="molecule type" value="Genomic_DNA"/>
</dbReference>
<feature type="transmembrane region" description="Helical" evidence="2">
    <location>
        <begin position="382"/>
        <end position="407"/>
    </location>
</feature>
<dbReference type="PANTHER" id="PTHR32063">
    <property type="match status" value="1"/>
</dbReference>